<dbReference type="AlphaFoldDB" id="A0AAD4L108"/>
<dbReference type="Pfam" id="PF11951">
    <property type="entry name" value="Fungal_trans_2"/>
    <property type="match status" value="1"/>
</dbReference>
<keyword evidence="1" id="KW-0805">Transcription regulation</keyword>
<evidence type="ECO:0000256" key="2">
    <source>
        <dbReference type="ARBA" id="ARBA00023125"/>
    </source>
</evidence>
<evidence type="ECO:0000256" key="1">
    <source>
        <dbReference type="ARBA" id="ARBA00023015"/>
    </source>
</evidence>
<evidence type="ECO:0000313" key="5">
    <source>
        <dbReference type="EMBL" id="KAH8704243.1"/>
    </source>
</evidence>
<dbReference type="InterPro" id="IPR021858">
    <property type="entry name" value="Fun_TF"/>
</dbReference>
<gene>
    <name evidence="5" type="ORF">BGW36DRAFT_286951</name>
</gene>
<organism evidence="5 6">
    <name type="scientific">Talaromyces proteolyticus</name>
    <dbReference type="NCBI Taxonomy" id="1131652"/>
    <lineage>
        <taxon>Eukaryota</taxon>
        <taxon>Fungi</taxon>
        <taxon>Dikarya</taxon>
        <taxon>Ascomycota</taxon>
        <taxon>Pezizomycotina</taxon>
        <taxon>Eurotiomycetes</taxon>
        <taxon>Eurotiomycetidae</taxon>
        <taxon>Eurotiales</taxon>
        <taxon>Trichocomaceae</taxon>
        <taxon>Talaromyces</taxon>
        <taxon>Talaromyces sect. Bacilispori</taxon>
    </lineage>
</organism>
<accession>A0AAD4L108</accession>
<dbReference type="InterPro" id="IPR036864">
    <property type="entry name" value="Zn2-C6_fun-type_DNA-bd_sf"/>
</dbReference>
<evidence type="ECO:0000313" key="6">
    <source>
        <dbReference type="Proteomes" id="UP001201262"/>
    </source>
</evidence>
<keyword evidence="6" id="KW-1185">Reference proteome</keyword>
<dbReference type="Gene3D" id="4.10.240.10">
    <property type="entry name" value="Zn(2)-C6 fungal-type DNA-binding domain"/>
    <property type="match status" value="1"/>
</dbReference>
<dbReference type="GeneID" id="70240752"/>
<dbReference type="GO" id="GO:0000981">
    <property type="term" value="F:DNA-binding transcription factor activity, RNA polymerase II-specific"/>
    <property type="evidence" value="ECO:0007669"/>
    <property type="project" value="InterPro"/>
</dbReference>
<keyword evidence="4" id="KW-0539">Nucleus</keyword>
<evidence type="ECO:0008006" key="7">
    <source>
        <dbReference type="Google" id="ProtNLM"/>
    </source>
</evidence>
<dbReference type="RefSeq" id="XP_046077261.1">
    <property type="nucleotide sequence ID" value="XM_046210465.1"/>
</dbReference>
<comment type="caution">
    <text evidence="5">The sequence shown here is derived from an EMBL/GenBank/DDBJ whole genome shotgun (WGS) entry which is preliminary data.</text>
</comment>
<evidence type="ECO:0000256" key="3">
    <source>
        <dbReference type="ARBA" id="ARBA00023163"/>
    </source>
</evidence>
<proteinExistence type="predicted"/>
<dbReference type="GO" id="GO:0003677">
    <property type="term" value="F:DNA binding"/>
    <property type="evidence" value="ECO:0007669"/>
    <property type="project" value="UniProtKB-KW"/>
</dbReference>
<dbReference type="CDD" id="cd00067">
    <property type="entry name" value="GAL4"/>
    <property type="match status" value="1"/>
</dbReference>
<sequence>MPNSRSCDQCYAHKKKCRFQDGSTSCGRCTRYSISCSMVRDQVRPGRPARPKALGPGGYVQVWRSGDGLHNKKKKTRVQQKLDPVPSSPSFTDALAMREAVIAKSTTTELGEHKSPRPPKIADFYAINDIFMIGPTFAPKFYHALEYTYGMAPDLLRDMFSAMETYLDCARRDPAAARQMDITEVTNSLRKLRATEITNENDGLAVMLLGQTLAAFDSFFASAGSMLILRHSLYLVKPWYSQLAQADFLDSVTITPLFWDIVWCLINREVPIIRPHIIRPQVADRIAGLCTSLIPVLYDLCTVSNQMASKPYQAGTNDLEDIERRVRAWQPDEDSLKSVEFTEIEILSMRAQASMYRSAALLLIHRLVHPISSQDGIAVSYANDIFEQRDDFFALCKPDTKLQYTSFPIFLALLEIPLRSRSIWKTMTRFPIRPANNDQIISLLKYVWEQRWNGFKGSLFELLGKGGQFISVI</sequence>
<dbReference type="Proteomes" id="UP001201262">
    <property type="component" value="Unassembled WGS sequence"/>
</dbReference>
<protein>
    <recommendedName>
        <fullName evidence="7">Zn(2)-C6 fungal-type domain-containing protein</fullName>
    </recommendedName>
</protein>
<reference evidence="5" key="1">
    <citation type="submission" date="2021-12" db="EMBL/GenBank/DDBJ databases">
        <title>Convergent genome expansion in fungi linked to evolution of root-endophyte symbiosis.</title>
        <authorList>
            <consortium name="DOE Joint Genome Institute"/>
            <person name="Ke Y.-H."/>
            <person name="Bonito G."/>
            <person name="Liao H.-L."/>
            <person name="Looney B."/>
            <person name="Rojas-Flechas A."/>
            <person name="Nash J."/>
            <person name="Hameed K."/>
            <person name="Schadt C."/>
            <person name="Martin F."/>
            <person name="Crous P.W."/>
            <person name="Miettinen O."/>
            <person name="Magnuson J.K."/>
            <person name="Labbe J."/>
            <person name="Jacobson D."/>
            <person name="Doktycz M.J."/>
            <person name="Veneault-Fourrey C."/>
            <person name="Kuo A."/>
            <person name="Mondo S."/>
            <person name="Calhoun S."/>
            <person name="Riley R."/>
            <person name="Ohm R."/>
            <person name="LaButti K."/>
            <person name="Andreopoulos B."/>
            <person name="Pangilinan J."/>
            <person name="Nolan M."/>
            <person name="Tritt A."/>
            <person name="Clum A."/>
            <person name="Lipzen A."/>
            <person name="Daum C."/>
            <person name="Barry K."/>
            <person name="Grigoriev I.V."/>
            <person name="Vilgalys R."/>
        </authorList>
    </citation>
    <scope>NUCLEOTIDE SEQUENCE</scope>
    <source>
        <strain evidence="5">PMI_201</strain>
    </source>
</reference>
<keyword evidence="3" id="KW-0804">Transcription</keyword>
<dbReference type="GO" id="GO:0008270">
    <property type="term" value="F:zinc ion binding"/>
    <property type="evidence" value="ECO:0007669"/>
    <property type="project" value="InterPro"/>
</dbReference>
<dbReference type="EMBL" id="JAJTJA010000002">
    <property type="protein sequence ID" value="KAH8704243.1"/>
    <property type="molecule type" value="Genomic_DNA"/>
</dbReference>
<name>A0AAD4L108_9EURO</name>
<evidence type="ECO:0000256" key="4">
    <source>
        <dbReference type="ARBA" id="ARBA00023242"/>
    </source>
</evidence>
<dbReference type="SUPFAM" id="SSF57701">
    <property type="entry name" value="Zn2/Cys6 DNA-binding domain"/>
    <property type="match status" value="1"/>
</dbReference>
<dbReference type="InterPro" id="IPR001138">
    <property type="entry name" value="Zn2Cys6_DnaBD"/>
</dbReference>
<keyword evidence="2" id="KW-0238">DNA-binding</keyword>